<dbReference type="AlphaFoldDB" id="A0A6A7AN06"/>
<accession>A0A6A7AN06</accession>
<dbReference type="CDD" id="cd09630">
    <property type="entry name" value="CDH_like_cytochrome"/>
    <property type="match status" value="1"/>
</dbReference>
<dbReference type="InterPro" id="IPR011041">
    <property type="entry name" value="Quinoprot_gluc/sorb_DH_b-prop"/>
</dbReference>
<keyword evidence="1" id="KW-0732">Signal</keyword>
<dbReference type="PANTHER" id="PTHR47797">
    <property type="entry name" value="DEHYDROGENASE, PUTATIVE (AFU_ORTHOLOGUE AFUA_8G05805)-RELATED"/>
    <property type="match status" value="1"/>
</dbReference>
<evidence type="ECO:0000259" key="2">
    <source>
        <dbReference type="Pfam" id="PF16010"/>
    </source>
</evidence>
<sequence>MKSYEVVLVLAAAAGNTTAQTTKRYCDSLTSICYSGWTGTNGITFGVALPETKTAPFDTVLQMVSPRKNGWVGFSWGGTMPYVPLTIGWINNASNTAIYSSRMAFGLSLPQPFDGAEYSYIKGTGYNDTHWTLNVRCRGCSQWHDVDGNLASIDPTETAQKFAYGLASKAPAQPANNRSTFNVHSSFGNYKIDLSQGQNKDFDKLVAANLIRDTPPASSLAPGPSSTISVRPTTLSTSVLSSSTPRPTQTGVPSACAGISALAFPVKVAKGWKATKIAGGLTQPRGVIFDTAGNLLVVQNGLGISVHKIGSDGCLVSSKTIVTQRNINHGIVLSLDGKTLFASSSSSVFAWSYDAAAMSVSGTSTTVISGMDNTGHVTRTLIIPPKHPNLLIVSHGSNDNFDYGSADMKTGRSCIKVFDTTKAPSNGYDYATGGYQMGYGLRNEVGMAFDGDGMLWGVENSSDELQRTVGGVSVDIHIDNPADEINYLGDPLKENTDWYGYPTCYSVFKPEFITDRKFAVGDQFVLEPNATFTDDTCKSKSVAAKLALPAHSAPLDVTFNRNFSSMYITFHGSWNRSPSVGYKVIEVPFVKGTSGYSPKAPLNSSTTGWTDIFWNPDVDHCSTTQCFRPVSIAKDKFERMYISSDSGAEGELIILGRE</sequence>
<dbReference type="SUPFAM" id="SSF49344">
    <property type="entry name" value="CBD9-like"/>
    <property type="match status" value="1"/>
</dbReference>
<evidence type="ECO:0000313" key="4">
    <source>
        <dbReference type="EMBL" id="KAF2833928.1"/>
    </source>
</evidence>
<dbReference type="SUPFAM" id="SSF50952">
    <property type="entry name" value="Soluble quinoprotein glucose dehydrogenase"/>
    <property type="match status" value="1"/>
</dbReference>
<feature type="domain" description="Cellobiose dehydrogenase-like cytochrome" evidence="2">
    <location>
        <begin position="25"/>
        <end position="203"/>
    </location>
</feature>
<evidence type="ECO:0000313" key="5">
    <source>
        <dbReference type="Proteomes" id="UP000799424"/>
    </source>
</evidence>
<dbReference type="OrthoDB" id="507128at2759"/>
<dbReference type="Gene3D" id="2.120.10.30">
    <property type="entry name" value="TolB, C-terminal domain"/>
    <property type="match status" value="1"/>
</dbReference>
<name>A0A6A7AN06_9PLEO</name>
<dbReference type="Gene3D" id="2.60.40.1210">
    <property type="entry name" value="Cellobiose dehydrogenase, cytochrome domain"/>
    <property type="match status" value="1"/>
</dbReference>
<proteinExistence type="predicted"/>
<dbReference type="PANTHER" id="PTHR47797:SF5">
    <property type="entry name" value="CELLOBIOSE DEHYDROGENASE CYTOCHROME DOMAIN-CONTAINING PROTEIN"/>
    <property type="match status" value="1"/>
</dbReference>
<feature type="signal peptide" evidence="1">
    <location>
        <begin position="1"/>
        <end position="19"/>
    </location>
</feature>
<feature type="chain" id="PRO_5025693378" evidence="1">
    <location>
        <begin position="20"/>
        <end position="658"/>
    </location>
</feature>
<dbReference type="Pfam" id="PF16010">
    <property type="entry name" value="CDH-cyt"/>
    <property type="match status" value="1"/>
</dbReference>
<evidence type="ECO:0000259" key="3">
    <source>
        <dbReference type="Pfam" id="PF22807"/>
    </source>
</evidence>
<dbReference type="InterPro" id="IPR011042">
    <property type="entry name" value="6-blade_b-propeller_TolB-like"/>
</dbReference>
<dbReference type="InterPro" id="IPR054539">
    <property type="entry name" value="Beta-prop_PDH"/>
</dbReference>
<organism evidence="4 5">
    <name type="scientific">Ophiobolus disseminans</name>
    <dbReference type="NCBI Taxonomy" id="1469910"/>
    <lineage>
        <taxon>Eukaryota</taxon>
        <taxon>Fungi</taxon>
        <taxon>Dikarya</taxon>
        <taxon>Ascomycota</taxon>
        <taxon>Pezizomycotina</taxon>
        <taxon>Dothideomycetes</taxon>
        <taxon>Pleosporomycetidae</taxon>
        <taxon>Pleosporales</taxon>
        <taxon>Pleosporineae</taxon>
        <taxon>Phaeosphaeriaceae</taxon>
        <taxon>Ophiobolus</taxon>
    </lineage>
</organism>
<protein>
    <submittedName>
        <fullName evidence="4">Cellobiose dehydrogenase-like protein</fullName>
    </submittedName>
</protein>
<dbReference type="Pfam" id="PF22807">
    <property type="entry name" value="TrAA12"/>
    <property type="match status" value="1"/>
</dbReference>
<reference evidence="4" key="1">
    <citation type="journal article" date="2020" name="Stud. Mycol.">
        <title>101 Dothideomycetes genomes: a test case for predicting lifestyles and emergence of pathogens.</title>
        <authorList>
            <person name="Haridas S."/>
            <person name="Albert R."/>
            <person name="Binder M."/>
            <person name="Bloem J."/>
            <person name="Labutti K."/>
            <person name="Salamov A."/>
            <person name="Andreopoulos B."/>
            <person name="Baker S."/>
            <person name="Barry K."/>
            <person name="Bills G."/>
            <person name="Bluhm B."/>
            <person name="Cannon C."/>
            <person name="Castanera R."/>
            <person name="Culley D."/>
            <person name="Daum C."/>
            <person name="Ezra D."/>
            <person name="Gonzalez J."/>
            <person name="Henrissat B."/>
            <person name="Kuo A."/>
            <person name="Liang C."/>
            <person name="Lipzen A."/>
            <person name="Lutzoni F."/>
            <person name="Magnuson J."/>
            <person name="Mondo S."/>
            <person name="Nolan M."/>
            <person name="Ohm R."/>
            <person name="Pangilinan J."/>
            <person name="Park H.-J."/>
            <person name="Ramirez L."/>
            <person name="Alfaro M."/>
            <person name="Sun H."/>
            <person name="Tritt A."/>
            <person name="Yoshinaga Y."/>
            <person name="Zwiers L.-H."/>
            <person name="Turgeon B."/>
            <person name="Goodwin S."/>
            <person name="Spatafora J."/>
            <person name="Crous P."/>
            <person name="Grigoriev I."/>
        </authorList>
    </citation>
    <scope>NUCLEOTIDE SEQUENCE</scope>
    <source>
        <strain evidence="4">CBS 113818</strain>
    </source>
</reference>
<dbReference type="Proteomes" id="UP000799424">
    <property type="component" value="Unassembled WGS sequence"/>
</dbReference>
<dbReference type="InterPro" id="IPR015920">
    <property type="entry name" value="Cellobiose_DH-like_cyt"/>
</dbReference>
<feature type="domain" description="Pyrroloquinoline quinone-dependent pyranose dehydrogenase beta-propeller" evidence="3">
    <location>
        <begin position="267"/>
        <end position="657"/>
    </location>
</feature>
<dbReference type="EMBL" id="MU006216">
    <property type="protein sequence ID" value="KAF2833928.1"/>
    <property type="molecule type" value="Genomic_DNA"/>
</dbReference>
<evidence type="ECO:0000256" key="1">
    <source>
        <dbReference type="SAM" id="SignalP"/>
    </source>
</evidence>
<gene>
    <name evidence="4" type="ORF">CC86DRAFT_451460</name>
</gene>
<keyword evidence="5" id="KW-1185">Reference proteome</keyword>